<dbReference type="SUPFAM" id="SSF55869">
    <property type="entry name" value="DNA topoisomerase I domain"/>
    <property type="match status" value="1"/>
</dbReference>
<keyword evidence="4" id="KW-0799">Topoisomerase</keyword>
<accession>A0ABP7Y660</accession>
<evidence type="ECO:0000256" key="5">
    <source>
        <dbReference type="ARBA" id="ARBA00023125"/>
    </source>
</evidence>
<evidence type="ECO:0000256" key="3">
    <source>
        <dbReference type="ARBA" id="ARBA00012891"/>
    </source>
</evidence>
<name>A0ABP7Y660_9SPHI</name>
<feature type="domain" description="DNA topoisomerase I catalytic core eukaryotic-type" evidence="7">
    <location>
        <begin position="98"/>
        <end position="312"/>
    </location>
</feature>
<dbReference type="PRINTS" id="PR00416">
    <property type="entry name" value="EUTPISMRASEI"/>
</dbReference>
<dbReference type="InterPro" id="IPR035447">
    <property type="entry name" value="DNA_topo_I_N_sf"/>
</dbReference>
<dbReference type="PROSITE" id="PS52038">
    <property type="entry name" value="TOPO_IB_2"/>
    <property type="match status" value="1"/>
</dbReference>
<evidence type="ECO:0000313" key="9">
    <source>
        <dbReference type="EMBL" id="GAA4131393.1"/>
    </source>
</evidence>
<keyword evidence="6" id="KW-0413">Isomerase</keyword>
<evidence type="ECO:0000256" key="1">
    <source>
        <dbReference type="ARBA" id="ARBA00000213"/>
    </source>
</evidence>
<keyword evidence="5" id="KW-0238">DNA-binding</keyword>
<comment type="catalytic activity">
    <reaction evidence="1">
        <text>ATP-independent breakage of single-stranded DNA, followed by passage and rejoining.</text>
        <dbReference type="EC" id="5.6.2.1"/>
    </reaction>
</comment>
<dbReference type="InterPro" id="IPR001631">
    <property type="entry name" value="TopoI"/>
</dbReference>
<dbReference type="Pfam" id="PF01028">
    <property type="entry name" value="Topoisom_I"/>
    <property type="match status" value="1"/>
</dbReference>
<evidence type="ECO:0000259" key="7">
    <source>
        <dbReference type="Pfam" id="PF01028"/>
    </source>
</evidence>
<evidence type="ECO:0000256" key="6">
    <source>
        <dbReference type="ARBA" id="ARBA00023235"/>
    </source>
</evidence>
<dbReference type="Proteomes" id="UP001500101">
    <property type="component" value="Unassembled WGS sequence"/>
</dbReference>
<sequence length="341" mass="39929">MMDAAKLLKNNKALNLIYVDCKDPGYKRKALKSGFIYLNSQNRIIKNSKVLDRIKALVIPPNWSEVWICPHENGHIQATGMDQKSRKQYLYHSSWSSFRSSSKFHLLSNFGKTLPLFRKKLKRDIQRKNLDLTKVCAIALWVMDETSIRSGNSFYCKQNGSYGLTTLINKQVKIETDKIFFKYVGKKGVLQQKYLKEKRLAKLLKSIKDLPGQQLFQYYDEHKKVRPLEAVDLNNYLQEIFDSEITCKTFRTWNACFYFLEFVVNHEIPSQDKERKELLKSAIDYVAKQLGNSRAVTRKHYIDPKLIQSYESKELDKWISSTASKTALEQEKSIHRKLLQH</sequence>
<feature type="domain" description="DNA topoisomerase IB N-terminal" evidence="8">
    <location>
        <begin position="34"/>
        <end position="82"/>
    </location>
</feature>
<dbReference type="InterPro" id="IPR014711">
    <property type="entry name" value="TopoI_cat_a-hlx-sub_euk"/>
</dbReference>
<dbReference type="EC" id="5.6.2.1" evidence="3"/>
<proteinExistence type="inferred from homology"/>
<evidence type="ECO:0000313" key="10">
    <source>
        <dbReference type="Proteomes" id="UP001500101"/>
    </source>
</evidence>
<gene>
    <name evidence="9" type="ORF">GCM10022216_01450</name>
</gene>
<evidence type="ECO:0000256" key="4">
    <source>
        <dbReference type="ARBA" id="ARBA00023029"/>
    </source>
</evidence>
<organism evidence="9 10">
    <name type="scientific">Sphingobacterium kyonggiense</name>
    <dbReference type="NCBI Taxonomy" id="714075"/>
    <lineage>
        <taxon>Bacteria</taxon>
        <taxon>Pseudomonadati</taxon>
        <taxon>Bacteroidota</taxon>
        <taxon>Sphingobacteriia</taxon>
        <taxon>Sphingobacteriales</taxon>
        <taxon>Sphingobacteriaceae</taxon>
        <taxon>Sphingobacterium</taxon>
    </lineage>
</organism>
<evidence type="ECO:0000259" key="8">
    <source>
        <dbReference type="Pfam" id="PF21338"/>
    </source>
</evidence>
<dbReference type="Gene3D" id="1.10.132.120">
    <property type="match status" value="1"/>
</dbReference>
<keyword evidence="10" id="KW-1185">Reference proteome</keyword>
<comment type="similarity">
    <text evidence="2">Belongs to the type IB topoisomerase family.</text>
</comment>
<protein>
    <recommendedName>
        <fullName evidence="3">DNA topoisomerase</fullName>
        <ecNumber evidence="3">5.6.2.1</ecNumber>
    </recommendedName>
</protein>
<dbReference type="InterPro" id="IPR011010">
    <property type="entry name" value="DNA_brk_join_enz"/>
</dbReference>
<dbReference type="InterPro" id="IPR049331">
    <property type="entry name" value="Top1B_N_bact"/>
</dbReference>
<evidence type="ECO:0000256" key="2">
    <source>
        <dbReference type="ARBA" id="ARBA00006645"/>
    </source>
</evidence>
<dbReference type="EMBL" id="BAAAZI010000001">
    <property type="protein sequence ID" value="GAA4131393.1"/>
    <property type="molecule type" value="Genomic_DNA"/>
</dbReference>
<reference evidence="10" key="1">
    <citation type="journal article" date="2019" name="Int. J. Syst. Evol. Microbiol.">
        <title>The Global Catalogue of Microorganisms (GCM) 10K type strain sequencing project: providing services to taxonomists for standard genome sequencing and annotation.</title>
        <authorList>
            <consortium name="The Broad Institute Genomics Platform"/>
            <consortium name="The Broad Institute Genome Sequencing Center for Infectious Disease"/>
            <person name="Wu L."/>
            <person name="Ma J."/>
        </authorList>
    </citation>
    <scope>NUCLEOTIDE SEQUENCE [LARGE SCALE GENOMIC DNA]</scope>
    <source>
        <strain evidence="10">JCM 16704</strain>
    </source>
</reference>
<dbReference type="Gene3D" id="3.90.15.10">
    <property type="entry name" value="Topoisomerase I, Chain A, domain 3"/>
    <property type="match status" value="1"/>
</dbReference>
<dbReference type="InterPro" id="IPR013500">
    <property type="entry name" value="TopoI_cat_euk"/>
</dbReference>
<dbReference type="Pfam" id="PF21338">
    <property type="entry name" value="Top1B_N_bact"/>
    <property type="match status" value="1"/>
</dbReference>
<dbReference type="Gene3D" id="3.30.66.10">
    <property type="entry name" value="DNA topoisomerase I domain"/>
    <property type="match status" value="1"/>
</dbReference>
<comment type="caution">
    <text evidence="9">The sequence shown here is derived from an EMBL/GenBank/DDBJ whole genome shotgun (WGS) entry which is preliminary data.</text>
</comment>
<dbReference type="SUPFAM" id="SSF56349">
    <property type="entry name" value="DNA breaking-rejoining enzymes"/>
    <property type="match status" value="1"/>
</dbReference>
<dbReference type="RefSeq" id="WP_344672767.1">
    <property type="nucleotide sequence ID" value="NZ_BAAAZI010000001.1"/>
</dbReference>